<dbReference type="STRING" id="62062.ENSHHUP00000012756"/>
<accession>A0A4W5KLB5</accession>
<name>A0A4W5KLB5_9TELE</name>
<feature type="compositionally biased region" description="Basic residues" evidence="1">
    <location>
        <begin position="8"/>
        <end position="19"/>
    </location>
</feature>
<keyword evidence="3" id="KW-1185">Reference proteome</keyword>
<dbReference type="GO" id="GO:0045271">
    <property type="term" value="C:respiratory chain complex I"/>
    <property type="evidence" value="ECO:0007669"/>
    <property type="project" value="InterPro"/>
</dbReference>
<dbReference type="GO" id="GO:0042775">
    <property type="term" value="P:mitochondrial ATP synthesis coupled electron transport"/>
    <property type="evidence" value="ECO:0007669"/>
    <property type="project" value="TreeGrafter"/>
</dbReference>
<dbReference type="PANTHER" id="PTHR17117">
    <property type="entry name" value="NADH-UBIQUINONE OXIDOREDUCTASE"/>
    <property type="match status" value="1"/>
</dbReference>
<sequence length="145" mass="16503">MYLSVANRHLKKHRKKKRKDDRVSANDVYVHGIGFLTENNRRSTKMASSLLWLGRLGSFKALQRESWGLTAFCTKVEEPKKAVKKAKAAKAAAAPLAPAPEPFDNSTYKNLQHHNYNHYTFADLDLEMAKYRLPQPSSGRPSPRH</sequence>
<evidence type="ECO:0000256" key="1">
    <source>
        <dbReference type="SAM" id="MobiDB-lite"/>
    </source>
</evidence>
<dbReference type="PANTHER" id="PTHR17117:SF3">
    <property type="entry name" value="NADH DEHYDROGENASE [UBIQUINONE] FLAVOPROTEIN 3, MITOCHONDRIAL"/>
    <property type="match status" value="1"/>
</dbReference>
<reference evidence="2" key="3">
    <citation type="submission" date="2025-09" db="UniProtKB">
        <authorList>
            <consortium name="Ensembl"/>
        </authorList>
    </citation>
    <scope>IDENTIFICATION</scope>
</reference>
<feature type="region of interest" description="Disordered" evidence="1">
    <location>
        <begin position="1"/>
        <end position="23"/>
    </location>
</feature>
<dbReference type="AlphaFoldDB" id="A0A4W5KLB5"/>
<protein>
    <submittedName>
        <fullName evidence="2">Uncharacterized protein</fullName>
    </submittedName>
</protein>
<dbReference type="GO" id="GO:0005739">
    <property type="term" value="C:mitochondrion"/>
    <property type="evidence" value="ECO:0007669"/>
    <property type="project" value="InterPro"/>
</dbReference>
<dbReference type="GeneTree" id="ENSGT00390000012196"/>
<evidence type="ECO:0000313" key="3">
    <source>
        <dbReference type="Proteomes" id="UP000314982"/>
    </source>
</evidence>
<organism evidence="2 3">
    <name type="scientific">Hucho hucho</name>
    <name type="common">huchen</name>
    <dbReference type="NCBI Taxonomy" id="62062"/>
    <lineage>
        <taxon>Eukaryota</taxon>
        <taxon>Metazoa</taxon>
        <taxon>Chordata</taxon>
        <taxon>Craniata</taxon>
        <taxon>Vertebrata</taxon>
        <taxon>Euteleostomi</taxon>
        <taxon>Actinopterygii</taxon>
        <taxon>Neopterygii</taxon>
        <taxon>Teleostei</taxon>
        <taxon>Protacanthopterygii</taxon>
        <taxon>Salmoniformes</taxon>
        <taxon>Salmonidae</taxon>
        <taxon>Salmoninae</taxon>
        <taxon>Hucho</taxon>
    </lineage>
</organism>
<dbReference type="Pfam" id="PF15880">
    <property type="entry name" value="NDUFV3"/>
    <property type="match status" value="1"/>
</dbReference>
<dbReference type="InterPro" id="IPR026193">
    <property type="entry name" value="NDUFV3"/>
</dbReference>
<evidence type="ECO:0000313" key="2">
    <source>
        <dbReference type="Ensembl" id="ENSHHUP00000012756.1"/>
    </source>
</evidence>
<dbReference type="Proteomes" id="UP000314982">
    <property type="component" value="Unassembled WGS sequence"/>
</dbReference>
<proteinExistence type="predicted"/>
<dbReference type="Ensembl" id="ENSHHUT00000013169.1">
    <property type="protein sequence ID" value="ENSHHUP00000012756.1"/>
    <property type="gene ID" value="ENSHHUG00000007819.1"/>
</dbReference>
<reference evidence="3" key="1">
    <citation type="submission" date="2018-06" db="EMBL/GenBank/DDBJ databases">
        <title>Genome assembly of Danube salmon.</title>
        <authorList>
            <person name="Macqueen D.J."/>
            <person name="Gundappa M.K."/>
        </authorList>
    </citation>
    <scope>NUCLEOTIDE SEQUENCE [LARGE SCALE GENOMIC DNA]</scope>
</reference>
<reference evidence="2" key="2">
    <citation type="submission" date="2025-08" db="UniProtKB">
        <authorList>
            <consortium name="Ensembl"/>
        </authorList>
    </citation>
    <scope>IDENTIFICATION</scope>
</reference>